<name>A0A401H618_9APHY</name>
<organism evidence="3 4">
    <name type="scientific">Sparassis crispa</name>
    <dbReference type="NCBI Taxonomy" id="139825"/>
    <lineage>
        <taxon>Eukaryota</taxon>
        <taxon>Fungi</taxon>
        <taxon>Dikarya</taxon>
        <taxon>Basidiomycota</taxon>
        <taxon>Agaricomycotina</taxon>
        <taxon>Agaricomycetes</taxon>
        <taxon>Polyporales</taxon>
        <taxon>Sparassidaceae</taxon>
        <taxon>Sparassis</taxon>
    </lineage>
</organism>
<proteinExistence type="predicted"/>
<evidence type="ECO:0000313" key="4">
    <source>
        <dbReference type="Proteomes" id="UP000287166"/>
    </source>
</evidence>
<dbReference type="OrthoDB" id="3230658at2759"/>
<feature type="transmembrane region" description="Helical" evidence="1">
    <location>
        <begin position="131"/>
        <end position="152"/>
    </location>
</feature>
<dbReference type="Proteomes" id="UP000287166">
    <property type="component" value="Unassembled WGS sequence"/>
</dbReference>
<dbReference type="Pfam" id="PF20151">
    <property type="entry name" value="DUF6533"/>
    <property type="match status" value="1"/>
</dbReference>
<comment type="caution">
    <text evidence="3">The sequence shown here is derived from an EMBL/GenBank/DDBJ whole genome shotgun (WGS) entry which is preliminary data.</text>
</comment>
<protein>
    <recommendedName>
        <fullName evidence="2">DUF6533 domain-containing protein</fullName>
    </recommendedName>
</protein>
<feature type="transmembrane region" description="Helical" evidence="1">
    <location>
        <begin position="67"/>
        <end position="89"/>
    </location>
</feature>
<feature type="transmembrane region" description="Helical" evidence="1">
    <location>
        <begin position="28"/>
        <end position="47"/>
    </location>
</feature>
<keyword evidence="1" id="KW-1133">Transmembrane helix</keyword>
<feature type="domain" description="DUF6533" evidence="2">
    <location>
        <begin position="33"/>
        <end position="76"/>
    </location>
</feature>
<keyword evidence="1" id="KW-0812">Transmembrane</keyword>
<dbReference type="InParanoid" id="A0A401H618"/>
<dbReference type="GeneID" id="38786804"/>
<evidence type="ECO:0000313" key="3">
    <source>
        <dbReference type="EMBL" id="GBE89887.1"/>
    </source>
</evidence>
<keyword evidence="1" id="KW-0472">Membrane</keyword>
<dbReference type="AlphaFoldDB" id="A0A401H618"/>
<sequence>MDSSMPTEVLPNPYTPLAFLTPTTANEFEASCYLYVATLVAFIWDWMTAWPDEYRIIFKKPIRASKIVYCLSRLSAFTYIVTSTIFQVAPVGVCQELQLALRTFFAVSIPATSALFYLCVCAVFHNSKPVVIFFGILWLSILGTSFTVPFSIHGAHIGTTDRCINTSVKPVSSSGVILNTINDTLVFFAISFRLVSFSIQEQGTARDKFRSFFRGEGLPKLSRMLLQGGQLYYFATVSLNILTMAMIISPKVSPVFHAMFTIPNIALENAMATRVFRAIHMGAIQT</sequence>
<gene>
    <name evidence="3" type="ORF">SCP_1702130</name>
</gene>
<dbReference type="InterPro" id="IPR045340">
    <property type="entry name" value="DUF6533"/>
</dbReference>
<feature type="transmembrane region" description="Helical" evidence="1">
    <location>
        <begin position="231"/>
        <end position="249"/>
    </location>
</feature>
<accession>A0A401H618</accession>
<evidence type="ECO:0000256" key="1">
    <source>
        <dbReference type="SAM" id="Phobius"/>
    </source>
</evidence>
<dbReference type="STRING" id="139825.A0A401H618"/>
<reference evidence="3 4" key="1">
    <citation type="journal article" date="2018" name="Sci. Rep.">
        <title>Genome sequence of the cauliflower mushroom Sparassis crispa (Hanabiratake) and its association with beneficial usage.</title>
        <authorList>
            <person name="Kiyama R."/>
            <person name="Furutani Y."/>
            <person name="Kawaguchi K."/>
            <person name="Nakanishi T."/>
        </authorList>
    </citation>
    <scope>NUCLEOTIDE SEQUENCE [LARGE SCALE GENOMIC DNA]</scope>
</reference>
<evidence type="ECO:0000259" key="2">
    <source>
        <dbReference type="Pfam" id="PF20151"/>
    </source>
</evidence>
<feature type="transmembrane region" description="Helical" evidence="1">
    <location>
        <begin position="101"/>
        <end position="124"/>
    </location>
</feature>
<keyword evidence="4" id="KW-1185">Reference proteome</keyword>
<dbReference type="RefSeq" id="XP_027620800.1">
    <property type="nucleotide sequence ID" value="XM_027764999.1"/>
</dbReference>
<dbReference type="EMBL" id="BFAD01000017">
    <property type="protein sequence ID" value="GBE89887.1"/>
    <property type="molecule type" value="Genomic_DNA"/>
</dbReference>